<dbReference type="InterPro" id="IPR041664">
    <property type="entry name" value="AAA_16"/>
</dbReference>
<dbReference type="Proteomes" id="UP001316184">
    <property type="component" value="Chromosome"/>
</dbReference>
<evidence type="ECO:0000256" key="1">
    <source>
        <dbReference type="ARBA" id="ARBA00022741"/>
    </source>
</evidence>
<name>A0ABY5ME22_9ACTN</name>
<dbReference type="Gene3D" id="1.10.10.10">
    <property type="entry name" value="Winged helix-like DNA-binding domain superfamily/Winged helix DNA-binding domain"/>
    <property type="match status" value="1"/>
</dbReference>
<dbReference type="Pfam" id="PF13191">
    <property type="entry name" value="AAA_16"/>
    <property type="match status" value="1"/>
</dbReference>
<dbReference type="InterPro" id="IPR016032">
    <property type="entry name" value="Sig_transdc_resp-reg_C-effctor"/>
</dbReference>
<evidence type="ECO:0000256" key="2">
    <source>
        <dbReference type="ARBA" id="ARBA00022840"/>
    </source>
</evidence>
<dbReference type="SUPFAM" id="SSF46894">
    <property type="entry name" value="C-terminal effector domain of the bipartite response regulators"/>
    <property type="match status" value="1"/>
</dbReference>
<evidence type="ECO:0000259" key="3">
    <source>
        <dbReference type="PROSITE" id="PS50043"/>
    </source>
</evidence>
<gene>
    <name evidence="4" type="ORF">NQV15_07605</name>
</gene>
<evidence type="ECO:0000313" key="4">
    <source>
        <dbReference type="EMBL" id="UUP15164.1"/>
    </source>
</evidence>
<dbReference type="Pfam" id="PF00196">
    <property type="entry name" value="GerE"/>
    <property type="match status" value="1"/>
</dbReference>
<evidence type="ECO:0000313" key="5">
    <source>
        <dbReference type="Proteomes" id="UP001316184"/>
    </source>
</evidence>
<dbReference type="PRINTS" id="PR00038">
    <property type="entry name" value="HTHLUXR"/>
</dbReference>
<feature type="domain" description="HTH luxR-type" evidence="3">
    <location>
        <begin position="843"/>
        <end position="908"/>
    </location>
</feature>
<dbReference type="PROSITE" id="PS50043">
    <property type="entry name" value="HTH_LUXR_2"/>
    <property type="match status" value="1"/>
</dbReference>
<proteinExistence type="predicted"/>
<dbReference type="CDD" id="cd06170">
    <property type="entry name" value="LuxR_C_like"/>
    <property type="match status" value="1"/>
</dbReference>
<organism evidence="4 5">
    <name type="scientific">Aeromicrobium wangtongii</name>
    <dbReference type="NCBI Taxonomy" id="2969247"/>
    <lineage>
        <taxon>Bacteria</taxon>
        <taxon>Bacillati</taxon>
        <taxon>Actinomycetota</taxon>
        <taxon>Actinomycetes</taxon>
        <taxon>Propionibacteriales</taxon>
        <taxon>Nocardioidaceae</taxon>
        <taxon>Aeromicrobium</taxon>
    </lineage>
</organism>
<reference evidence="4 5" key="1">
    <citation type="submission" date="2022-08" db="EMBL/GenBank/DDBJ databases">
        <title>novel species in genus Aeromicrobium.</title>
        <authorList>
            <person name="Ye L."/>
        </authorList>
    </citation>
    <scope>NUCLEOTIDE SEQUENCE [LARGE SCALE GENOMIC DNA]</scope>
    <source>
        <strain evidence="5">zg-Y1379</strain>
    </source>
</reference>
<dbReference type="InterPro" id="IPR027417">
    <property type="entry name" value="P-loop_NTPase"/>
</dbReference>
<keyword evidence="2" id="KW-0067">ATP-binding</keyword>
<protein>
    <submittedName>
        <fullName evidence="4">AAA family ATPase</fullName>
    </submittedName>
</protein>
<dbReference type="PANTHER" id="PTHR16305:SF35">
    <property type="entry name" value="TRANSCRIPTIONAL ACTIVATOR DOMAIN"/>
    <property type="match status" value="1"/>
</dbReference>
<dbReference type="RefSeq" id="WP_232399218.1">
    <property type="nucleotide sequence ID" value="NZ_CP102173.1"/>
</dbReference>
<keyword evidence="5" id="KW-1185">Reference proteome</keyword>
<dbReference type="SMART" id="SM00421">
    <property type="entry name" value="HTH_LUXR"/>
    <property type="match status" value="1"/>
</dbReference>
<accession>A0ABY5ME22</accession>
<dbReference type="InterPro" id="IPR000792">
    <property type="entry name" value="Tscrpt_reg_LuxR_C"/>
</dbReference>
<keyword evidence="1" id="KW-0547">Nucleotide-binding</keyword>
<dbReference type="PROSITE" id="PS00622">
    <property type="entry name" value="HTH_LUXR_1"/>
    <property type="match status" value="1"/>
</dbReference>
<dbReference type="SUPFAM" id="SSF52540">
    <property type="entry name" value="P-loop containing nucleoside triphosphate hydrolases"/>
    <property type="match status" value="1"/>
</dbReference>
<sequence length="913" mass="96859">MHPTTLLGRATESLALASLVQRASAGSGGALVVEGAPGVGKSALVAEAAASAARHGIRVITALGVESEEDVAFAGLHQLVHPLRERIDDLPGPQRDALRAAIGLSEEVAPALHLVGLAALTLLSDAATEEPLLMVVEDAHWMDRASLVVVGFVARRVESDPIVMIVVTRGSDLRLEFAGLPVLQVDPLTDGVSAELLDAVAPDLGRQVRMRVLEEAAGNPLALTELPLALSSVDGASALPLGPLPLTERLERAFADRISRLPAGTRTVLLLAALNGDGTTDESLAAAARMLETAIDVEALPQAVDAGLLEARTMGFRHPLMRSAMHDAATPTQRRSAHAALAAELRNHPDRRAWHVAAATSGRDERAAQDLDLTAGRALRRGGFAAALAALMRSAELTEDPSALADRLVRAAELALELGQVAIVDDMLDRASSLDLTARDQGRVAWVGIIRGGVWTRGEGAATAELAEMAVEIAATEAVLGLRMLWGAILHCMYGEPGQEARDRVAAAADRMPVPADHPLLVALRALCAPVDRGRSALESLARQQERLPEDPEWDGYLAAAAVTMGAPVLGMRLAARSLDALRAQGRCSMLSGAHLLRAASAVHLGDVRTGYLAAEESADLNREIGQVIVETTLFGVRAQIAALCGDPRTEERAAEAERAAIPLGLRTALAHAQMARGQEALCQGRYGDAFGHLHRVFDPADPAFHPWLRFYAVSGLAEAGVRSDWAEVARGIVEELTALGEVTPSPALLCGLRLAHALLSPPEEAEALYRAALDSVPADWPFERARAHLAFGTWLRRERRTSESRAVLEAAREVFDALGASAWSDRARQELRAGGTSSPRQGATVVDLLTSTELRVAHLAAQGLTNRQIGERMYVSPRTVSTHLQRMFPKLGIASRGELAARLASTQDPHAM</sequence>
<dbReference type="EMBL" id="CP102173">
    <property type="protein sequence ID" value="UUP15164.1"/>
    <property type="molecule type" value="Genomic_DNA"/>
</dbReference>
<dbReference type="InterPro" id="IPR036388">
    <property type="entry name" value="WH-like_DNA-bd_sf"/>
</dbReference>
<dbReference type="PANTHER" id="PTHR16305">
    <property type="entry name" value="TESTICULAR SOLUBLE ADENYLYL CYCLASE"/>
    <property type="match status" value="1"/>
</dbReference>